<dbReference type="Gene3D" id="3.40.630.30">
    <property type="match status" value="1"/>
</dbReference>
<evidence type="ECO:0000313" key="4">
    <source>
        <dbReference type="EMBL" id="TBL69713.1"/>
    </source>
</evidence>
<accession>A0A4Q9DEX4</accession>
<evidence type="ECO:0000313" key="5">
    <source>
        <dbReference type="Proteomes" id="UP000293142"/>
    </source>
</evidence>
<evidence type="ECO:0000256" key="1">
    <source>
        <dbReference type="ARBA" id="ARBA00022679"/>
    </source>
</evidence>
<dbReference type="CDD" id="cd04301">
    <property type="entry name" value="NAT_SF"/>
    <property type="match status" value="1"/>
</dbReference>
<organism evidence="4 5">
    <name type="scientific">Paenibacillus thalictri</name>
    <dbReference type="NCBI Taxonomy" id="2527873"/>
    <lineage>
        <taxon>Bacteria</taxon>
        <taxon>Bacillati</taxon>
        <taxon>Bacillota</taxon>
        <taxon>Bacilli</taxon>
        <taxon>Bacillales</taxon>
        <taxon>Paenibacillaceae</taxon>
        <taxon>Paenibacillus</taxon>
    </lineage>
</organism>
<comment type="caution">
    <text evidence="4">The sequence shown here is derived from an EMBL/GenBank/DDBJ whole genome shotgun (WGS) entry which is preliminary data.</text>
</comment>
<feature type="domain" description="N-acetyltransferase" evidence="3">
    <location>
        <begin position="4"/>
        <end position="162"/>
    </location>
</feature>
<dbReference type="SUPFAM" id="SSF55729">
    <property type="entry name" value="Acyl-CoA N-acyltransferases (Nat)"/>
    <property type="match status" value="1"/>
</dbReference>
<dbReference type="GO" id="GO:0016747">
    <property type="term" value="F:acyltransferase activity, transferring groups other than amino-acyl groups"/>
    <property type="evidence" value="ECO:0007669"/>
    <property type="project" value="InterPro"/>
</dbReference>
<dbReference type="InterPro" id="IPR000182">
    <property type="entry name" value="GNAT_dom"/>
</dbReference>
<name>A0A4Q9DEX4_9BACL</name>
<dbReference type="PANTHER" id="PTHR43420">
    <property type="entry name" value="ACETYLTRANSFERASE"/>
    <property type="match status" value="1"/>
</dbReference>
<dbReference type="EMBL" id="SIRE01000037">
    <property type="protein sequence ID" value="TBL69713.1"/>
    <property type="molecule type" value="Genomic_DNA"/>
</dbReference>
<keyword evidence="2" id="KW-0012">Acyltransferase</keyword>
<keyword evidence="5" id="KW-1185">Reference proteome</keyword>
<sequence>MVNITVRTMEEHEYDFFMDMQYESIYILQNKPPKDELLNASNIKKYNEGWGRKGDKVFIALKENHPVGAVWYRLFDENNQGYGFVDDHTPELGIAVLPEYRAQGIGRILMDAAIHQAQLDGYKALSLSVDPENAGALRLYNHLGFKYYGVSGTSWTMKLDFSK</sequence>
<proteinExistence type="predicted"/>
<dbReference type="Pfam" id="PF00583">
    <property type="entry name" value="Acetyltransf_1"/>
    <property type="match status" value="1"/>
</dbReference>
<dbReference type="OrthoDB" id="9790865at2"/>
<evidence type="ECO:0000256" key="2">
    <source>
        <dbReference type="ARBA" id="ARBA00023315"/>
    </source>
</evidence>
<dbReference type="PANTHER" id="PTHR43420:SF47">
    <property type="entry name" value="N-ACETYLTRANSFERASE DOMAIN-CONTAINING PROTEIN"/>
    <property type="match status" value="1"/>
</dbReference>
<keyword evidence="1 4" id="KW-0808">Transferase</keyword>
<evidence type="ECO:0000259" key="3">
    <source>
        <dbReference type="PROSITE" id="PS51186"/>
    </source>
</evidence>
<protein>
    <submittedName>
        <fullName evidence="4">GNAT family N-acetyltransferase</fullName>
    </submittedName>
</protein>
<dbReference type="InterPro" id="IPR050680">
    <property type="entry name" value="YpeA/RimI_acetyltransf"/>
</dbReference>
<dbReference type="InterPro" id="IPR016181">
    <property type="entry name" value="Acyl_CoA_acyltransferase"/>
</dbReference>
<dbReference type="PROSITE" id="PS51186">
    <property type="entry name" value="GNAT"/>
    <property type="match status" value="1"/>
</dbReference>
<dbReference type="AlphaFoldDB" id="A0A4Q9DEX4"/>
<dbReference type="Proteomes" id="UP000293142">
    <property type="component" value="Unassembled WGS sequence"/>
</dbReference>
<reference evidence="4 5" key="1">
    <citation type="submission" date="2019-02" db="EMBL/GenBank/DDBJ databases">
        <title>Paenibacillus sp. nov., isolated from surface-sterilized tissue of Thalictrum simplex L.</title>
        <authorList>
            <person name="Tuo L."/>
        </authorList>
    </citation>
    <scope>NUCLEOTIDE SEQUENCE [LARGE SCALE GENOMIC DNA]</scope>
    <source>
        <strain evidence="4 5">N2SHLJ1</strain>
    </source>
</reference>
<gene>
    <name evidence="4" type="ORF">EYB31_35650</name>
</gene>